<dbReference type="Proteomes" id="UP001175271">
    <property type="component" value="Unassembled WGS sequence"/>
</dbReference>
<evidence type="ECO:0000256" key="1">
    <source>
        <dbReference type="SAM" id="Phobius"/>
    </source>
</evidence>
<evidence type="ECO:0000313" key="2">
    <source>
        <dbReference type="EMBL" id="KAK0401056.1"/>
    </source>
</evidence>
<proteinExistence type="predicted"/>
<organism evidence="2 3">
    <name type="scientific">Steinernema hermaphroditum</name>
    <dbReference type="NCBI Taxonomy" id="289476"/>
    <lineage>
        <taxon>Eukaryota</taxon>
        <taxon>Metazoa</taxon>
        <taxon>Ecdysozoa</taxon>
        <taxon>Nematoda</taxon>
        <taxon>Chromadorea</taxon>
        <taxon>Rhabditida</taxon>
        <taxon>Tylenchina</taxon>
        <taxon>Panagrolaimomorpha</taxon>
        <taxon>Strongyloidoidea</taxon>
        <taxon>Steinernematidae</taxon>
        <taxon>Steinernema</taxon>
    </lineage>
</organism>
<keyword evidence="1" id="KW-1133">Transmembrane helix</keyword>
<dbReference type="InterPro" id="IPR019420">
    <property type="entry name" value="7TM_GPCR_serpentine_rcpt_Srbc"/>
</dbReference>
<dbReference type="AlphaFoldDB" id="A0AA39LKH5"/>
<feature type="transmembrane region" description="Helical" evidence="1">
    <location>
        <begin position="82"/>
        <end position="103"/>
    </location>
</feature>
<keyword evidence="1" id="KW-0472">Membrane</keyword>
<reference evidence="2" key="1">
    <citation type="submission" date="2023-06" db="EMBL/GenBank/DDBJ databases">
        <title>Genomic analysis of the entomopathogenic nematode Steinernema hermaphroditum.</title>
        <authorList>
            <person name="Schwarz E.M."/>
            <person name="Heppert J.K."/>
            <person name="Baniya A."/>
            <person name="Schwartz H.T."/>
            <person name="Tan C.-H."/>
            <person name="Antoshechkin I."/>
            <person name="Sternberg P.W."/>
            <person name="Goodrich-Blair H."/>
            <person name="Dillman A.R."/>
        </authorList>
    </citation>
    <scope>NUCLEOTIDE SEQUENCE</scope>
    <source>
        <strain evidence="2">PS9179</strain>
        <tissue evidence="2">Whole animal</tissue>
    </source>
</reference>
<gene>
    <name evidence="2" type="ORF">QR680_015574</name>
</gene>
<feature type="transmembrane region" description="Helical" evidence="1">
    <location>
        <begin position="159"/>
        <end position="178"/>
    </location>
</feature>
<dbReference type="EMBL" id="JAUCMV010000004">
    <property type="protein sequence ID" value="KAK0401056.1"/>
    <property type="molecule type" value="Genomic_DNA"/>
</dbReference>
<sequence>MSSELIYGAIATGVALINIPVIAIIITSPALKNCKELLLVGGICAVDTFLALANAVCIVDRLLSFPADSGDKIIQMDCFFRYYVVAFFYANLLVGIMTLLVSIERFIAVFFPLQYLVSYTRNKGVLMMLGLTCLSDLCLLFIPDLIINFNFFELQAYHMLFYHASLFKTVVNLFIYTFRHNELRKQVLAKLLKCC</sequence>
<accession>A0AA39LKH5</accession>
<dbReference type="Pfam" id="PF10316">
    <property type="entry name" value="7TM_GPCR_Srbc"/>
    <property type="match status" value="1"/>
</dbReference>
<protein>
    <recommendedName>
        <fullName evidence="4">G-protein coupled receptors family 1 profile domain-containing protein</fullName>
    </recommendedName>
</protein>
<keyword evidence="3" id="KW-1185">Reference proteome</keyword>
<dbReference type="SUPFAM" id="SSF81321">
    <property type="entry name" value="Family A G protein-coupled receptor-like"/>
    <property type="match status" value="1"/>
</dbReference>
<dbReference type="Gene3D" id="1.20.1070.10">
    <property type="entry name" value="Rhodopsin 7-helix transmembrane proteins"/>
    <property type="match status" value="1"/>
</dbReference>
<feature type="transmembrane region" description="Helical" evidence="1">
    <location>
        <begin position="6"/>
        <end position="26"/>
    </location>
</feature>
<feature type="transmembrane region" description="Helical" evidence="1">
    <location>
        <begin position="38"/>
        <end position="62"/>
    </location>
</feature>
<comment type="caution">
    <text evidence="2">The sequence shown here is derived from an EMBL/GenBank/DDBJ whole genome shotgun (WGS) entry which is preliminary data.</text>
</comment>
<name>A0AA39LKH5_9BILA</name>
<keyword evidence="1" id="KW-0812">Transmembrane</keyword>
<feature type="transmembrane region" description="Helical" evidence="1">
    <location>
        <begin position="124"/>
        <end position="147"/>
    </location>
</feature>
<evidence type="ECO:0008006" key="4">
    <source>
        <dbReference type="Google" id="ProtNLM"/>
    </source>
</evidence>
<evidence type="ECO:0000313" key="3">
    <source>
        <dbReference type="Proteomes" id="UP001175271"/>
    </source>
</evidence>